<keyword evidence="2" id="KW-1185">Reference proteome</keyword>
<organism evidence="1 2">
    <name type="scientific">Dendrolimus kikuchii</name>
    <dbReference type="NCBI Taxonomy" id="765133"/>
    <lineage>
        <taxon>Eukaryota</taxon>
        <taxon>Metazoa</taxon>
        <taxon>Ecdysozoa</taxon>
        <taxon>Arthropoda</taxon>
        <taxon>Hexapoda</taxon>
        <taxon>Insecta</taxon>
        <taxon>Pterygota</taxon>
        <taxon>Neoptera</taxon>
        <taxon>Endopterygota</taxon>
        <taxon>Lepidoptera</taxon>
        <taxon>Glossata</taxon>
        <taxon>Ditrysia</taxon>
        <taxon>Bombycoidea</taxon>
        <taxon>Lasiocampidae</taxon>
        <taxon>Dendrolimus</taxon>
    </lineage>
</organism>
<reference evidence="1 2" key="1">
    <citation type="journal article" date="2021" name="Front. Genet.">
        <title>Chromosome-Level Genome Assembly Reveals Significant Gene Expansion in the Toll and IMD Signaling Pathways of Dendrolimus kikuchii.</title>
        <authorList>
            <person name="Zhou J."/>
            <person name="Wu P."/>
            <person name="Xiong Z."/>
            <person name="Liu N."/>
            <person name="Zhao N."/>
            <person name="Ji M."/>
            <person name="Qiu Y."/>
            <person name="Yang B."/>
        </authorList>
    </citation>
    <scope>NUCLEOTIDE SEQUENCE [LARGE SCALE GENOMIC DNA]</scope>
    <source>
        <strain evidence="1">Ann1</strain>
    </source>
</reference>
<proteinExistence type="predicted"/>
<name>A0ACC1CI66_9NEOP</name>
<gene>
    <name evidence="1" type="ORF">K1T71_012820</name>
</gene>
<dbReference type="EMBL" id="CM034410">
    <property type="protein sequence ID" value="KAJ0171270.1"/>
    <property type="molecule type" value="Genomic_DNA"/>
</dbReference>
<evidence type="ECO:0000313" key="1">
    <source>
        <dbReference type="EMBL" id="KAJ0171270.1"/>
    </source>
</evidence>
<comment type="caution">
    <text evidence="1">The sequence shown here is derived from an EMBL/GenBank/DDBJ whole genome shotgun (WGS) entry which is preliminary data.</text>
</comment>
<protein>
    <submittedName>
        <fullName evidence="1">Uncharacterized protein</fullName>
    </submittedName>
</protein>
<sequence>MIVRTIFAILLSPVFGQFDPGVRPDVTFGEQNDRFDIGDIMEEQNQAEDAENFRRHMENQANLLEVAGNLQESATNNLAKTLENTFIDNQKPQETEFSFSQAKEDQGTEDDFEKSFKVFKMNAKKIEQEYKGKENDNRRSERIMKYLHGGEAASRRASENINPDAEILLHYAVPVVLQIQGYVQAPLYE</sequence>
<evidence type="ECO:0000313" key="2">
    <source>
        <dbReference type="Proteomes" id="UP000824533"/>
    </source>
</evidence>
<accession>A0ACC1CI66</accession>
<dbReference type="Proteomes" id="UP000824533">
    <property type="component" value="Linkage Group LG24"/>
</dbReference>